<feature type="transmembrane region" description="Helical" evidence="1">
    <location>
        <begin position="12"/>
        <end position="29"/>
    </location>
</feature>
<dbReference type="Proteomes" id="UP000515873">
    <property type="component" value="Chromosome"/>
</dbReference>
<accession>A0A7G8Q417</accession>
<dbReference type="KEGG" id="dtl:H8F01_21235"/>
<dbReference type="EMBL" id="CP060412">
    <property type="protein sequence ID" value="QNK01525.1"/>
    <property type="molecule type" value="Genomic_DNA"/>
</dbReference>
<dbReference type="RefSeq" id="WP_187056987.1">
    <property type="nucleotide sequence ID" value="NZ_CP060412.1"/>
</dbReference>
<keyword evidence="3" id="KW-1185">Reference proteome</keyword>
<organism evidence="2 3">
    <name type="scientific">Dyella telluris</name>
    <dbReference type="NCBI Taxonomy" id="2763498"/>
    <lineage>
        <taxon>Bacteria</taxon>
        <taxon>Pseudomonadati</taxon>
        <taxon>Pseudomonadota</taxon>
        <taxon>Gammaproteobacteria</taxon>
        <taxon>Lysobacterales</taxon>
        <taxon>Rhodanobacteraceae</taxon>
        <taxon>Dyella</taxon>
    </lineage>
</organism>
<keyword evidence="1" id="KW-0812">Transmembrane</keyword>
<reference evidence="2 3" key="1">
    <citation type="submission" date="2020-08" db="EMBL/GenBank/DDBJ databases">
        <title>Dyella sp. G9 isolated from forest soil.</title>
        <authorList>
            <person name="Fu J."/>
            <person name="Qiu L."/>
        </authorList>
    </citation>
    <scope>NUCLEOTIDE SEQUENCE [LARGE SCALE GENOMIC DNA]</scope>
    <source>
        <strain evidence="2 3">G9</strain>
    </source>
</reference>
<name>A0A7G8Q417_9GAMM</name>
<gene>
    <name evidence="2" type="ORF">H8F01_21235</name>
</gene>
<evidence type="ECO:0000313" key="2">
    <source>
        <dbReference type="EMBL" id="QNK01525.1"/>
    </source>
</evidence>
<proteinExistence type="predicted"/>
<evidence type="ECO:0000256" key="1">
    <source>
        <dbReference type="SAM" id="Phobius"/>
    </source>
</evidence>
<sequence>MDLNRQFWRDQQAAAILGLFGLLLFWWGYGWVKGLLFGLSVMLIQQPAIWWGHRRR</sequence>
<protein>
    <submittedName>
        <fullName evidence="2">Uncharacterized protein</fullName>
    </submittedName>
</protein>
<keyword evidence="1" id="KW-1133">Transmembrane helix</keyword>
<dbReference type="AlphaFoldDB" id="A0A7G8Q417"/>
<evidence type="ECO:0000313" key="3">
    <source>
        <dbReference type="Proteomes" id="UP000515873"/>
    </source>
</evidence>
<keyword evidence="1" id="KW-0472">Membrane</keyword>